<dbReference type="PROSITE" id="PS50835">
    <property type="entry name" value="IG_LIKE"/>
    <property type="match status" value="1"/>
</dbReference>
<dbReference type="InterPro" id="IPR003597">
    <property type="entry name" value="Ig_C1-set"/>
</dbReference>
<sequence length="472" mass="53659">MPGLPAEGSGVPSLRLAKHAALPFRSSTATSCLKVPQSPLGRRGRIAWRASRGELARRWLRSHNRGSPSHSLSYFYLHLPEPSQGLPKFSIRSYLDDQPIARFDNLTRKMEPLVPWMEEMDKKAFLSPEWVFRTDPKLSKWDHRAGGLHTWQGVLGCELMDDGSTGGFFRYGYDGMDFISFDKETLTWVPAQPQARKLKRKWEDDPGWSERNKFFLEETCIEWLQRYQSYRNKTVQRIEPPVGEVTHKVVDVSLEVLICQAFGFYPKEIQANWTRDGEIWEHKTLHRNVAPNSDGTYYLWLGIEIDPKERDHFRCHLEHEGLQEPLVLAFKQKEIGWQTLVGIAVSVVLFVLILGLGIFFLNRWCKKHGNNLYEEVAPCDDPTPSQSVPSSPVHDTDDETQSLLSPQTSGASYGLQSTRSFPGAIASPGCSQEGMGHSKSKTWDGCITKSLQARAKQRPALDLNHESPPEDQ</sequence>
<dbReference type="Gene3D" id="3.30.500.10">
    <property type="entry name" value="MHC class I-like antigen recognition-like"/>
    <property type="match status" value="1"/>
</dbReference>
<feature type="region of interest" description="Disordered" evidence="11">
    <location>
        <begin position="424"/>
        <end position="443"/>
    </location>
</feature>
<dbReference type="InterPro" id="IPR011162">
    <property type="entry name" value="MHC_I/II-like_Ag-recog"/>
</dbReference>
<evidence type="ECO:0000313" key="15">
    <source>
        <dbReference type="Proteomes" id="UP001474421"/>
    </source>
</evidence>
<dbReference type="FunFam" id="3.30.500.10:FF:000001">
    <property type="entry name" value="H-2 class I histocompatibility antigen, alpha chain"/>
    <property type="match status" value="1"/>
</dbReference>
<keyword evidence="3 12" id="KW-0812">Transmembrane</keyword>
<keyword evidence="5" id="KW-0391">Immunity</keyword>
<dbReference type="InterPro" id="IPR050208">
    <property type="entry name" value="MHC_class-I_related"/>
</dbReference>
<dbReference type="SUPFAM" id="SSF54452">
    <property type="entry name" value="MHC antigen-recognition domain"/>
    <property type="match status" value="1"/>
</dbReference>
<dbReference type="InterPro" id="IPR036179">
    <property type="entry name" value="Ig-like_dom_sf"/>
</dbReference>
<comment type="subcellular location">
    <subcellularLocation>
        <location evidence="1">Membrane</location>
        <topology evidence="1">Single-pass type I membrane protein</topology>
    </subcellularLocation>
</comment>
<evidence type="ECO:0000256" key="2">
    <source>
        <dbReference type="ARBA" id="ARBA00022451"/>
    </source>
</evidence>
<dbReference type="Pfam" id="PF00129">
    <property type="entry name" value="MHC_I"/>
    <property type="match status" value="1"/>
</dbReference>
<evidence type="ECO:0000256" key="11">
    <source>
        <dbReference type="SAM" id="MobiDB-lite"/>
    </source>
</evidence>
<feature type="transmembrane region" description="Helical" evidence="12">
    <location>
        <begin position="335"/>
        <end position="361"/>
    </location>
</feature>
<evidence type="ECO:0000259" key="13">
    <source>
        <dbReference type="PROSITE" id="PS50835"/>
    </source>
</evidence>
<dbReference type="InterPro" id="IPR001039">
    <property type="entry name" value="MHC_I_a_a1/a2"/>
</dbReference>
<feature type="compositionally biased region" description="Polar residues" evidence="11">
    <location>
        <begin position="401"/>
        <end position="415"/>
    </location>
</feature>
<dbReference type="InterPro" id="IPR011161">
    <property type="entry name" value="MHC_I-like_Ag-recog"/>
</dbReference>
<keyword evidence="6 12" id="KW-1133">Transmembrane helix</keyword>
<dbReference type="GO" id="GO:0002474">
    <property type="term" value="P:antigen processing and presentation of peptide antigen via MHC class I"/>
    <property type="evidence" value="ECO:0007669"/>
    <property type="project" value="UniProtKB-KW"/>
</dbReference>
<keyword evidence="15" id="KW-1185">Reference proteome</keyword>
<dbReference type="InterPro" id="IPR037055">
    <property type="entry name" value="MHC_I-like_Ag-recog_sf"/>
</dbReference>
<protein>
    <submittedName>
        <fullName evidence="14">Major histocompatibility complex class I-related protein-like</fullName>
    </submittedName>
</protein>
<dbReference type="AlphaFoldDB" id="A0AAW1BSJ0"/>
<dbReference type="GO" id="GO:0005615">
    <property type="term" value="C:extracellular space"/>
    <property type="evidence" value="ECO:0007669"/>
    <property type="project" value="TreeGrafter"/>
</dbReference>
<evidence type="ECO:0000256" key="1">
    <source>
        <dbReference type="ARBA" id="ARBA00004479"/>
    </source>
</evidence>
<evidence type="ECO:0000256" key="8">
    <source>
        <dbReference type="ARBA" id="ARBA00023157"/>
    </source>
</evidence>
<dbReference type="InterPro" id="IPR007110">
    <property type="entry name" value="Ig-like_dom"/>
</dbReference>
<evidence type="ECO:0000256" key="6">
    <source>
        <dbReference type="ARBA" id="ARBA00022989"/>
    </source>
</evidence>
<evidence type="ECO:0000256" key="7">
    <source>
        <dbReference type="ARBA" id="ARBA00023136"/>
    </source>
</evidence>
<keyword evidence="8" id="KW-1015">Disulfide bond</keyword>
<evidence type="ECO:0000256" key="12">
    <source>
        <dbReference type="SAM" id="Phobius"/>
    </source>
</evidence>
<keyword evidence="9" id="KW-0325">Glycoprotein</keyword>
<name>A0AAW1BSJ0_CROAD</name>
<comment type="caution">
    <text evidence="14">The sequence shown here is derived from an EMBL/GenBank/DDBJ whole genome shotgun (WGS) entry which is preliminary data.</text>
</comment>
<evidence type="ECO:0000256" key="4">
    <source>
        <dbReference type="ARBA" id="ARBA00022729"/>
    </source>
</evidence>
<dbReference type="PANTHER" id="PTHR16675:SF242">
    <property type="entry name" value="MAJOR HISTOCOMPATIBILITY COMPLEX CLASS I-RELATED GENE PROTEIN"/>
    <property type="match status" value="1"/>
</dbReference>
<feature type="compositionally biased region" description="Basic and acidic residues" evidence="11">
    <location>
        <begin position="463"/>
        <end position="472"/>
    </location>
</feature>
<keyword evidence="4" id="KW-0732">Signal</keyword>
<dbReference type="CDD" id="cd07698">
    <property type="entry name" value="IgC1_MHC_I_alpha3"/>
    <property type="match status" value="1"/>
</dbReference>
<feature type="region of interest" description="Disordered" evidence="11">
    <location>
        <begin position="379"/>
        <end position="415"/>
    </location>
</feature>
<dbReference type="GO" id="GO:0042612">
    <property type="term" value="C:MHC class I protein complex"/>
    <property type="evidence" value="ECO:0007669"/>
    <property type="project" value="UniProtKB-KW"/>
</dbReference>
<feature type="domain" description="Ig-like" evidence="13">
    <location>
        <begin position="240"/>
        <end position="329"/>
    </location>
</feature>
<dbReference type="PANTHER" id="PTHR16675">
    <property type="entry name" value="MHC CLASS I-RELATED"/>
    <property type="match status" value="1"/>
</dbReference>
<dbReference type="Pfam" id="PF07654">
    <property type="entry name" value="C1-set"/>
    <property type="match status" value="1"/>
</dbReference>
<comment type="similarity">
    <text evidence="10">Belongs to the MHC class I family.</text>
</comment>
<dbReference type="GO" id="GO:0006955">
    <property type="term" value="P:immune response"/>
    <property type="evidence" value="ECO:0007669"/>
    <property type="project" value="TreeGrafter"/>
</dbReference>
<dbReference type="GO" id="GO:0009897">
    <property type="term" value="C:external side of plasma membrane"/>
    <property type="evidence" value="ECO:0007669"/>
    <property type="project" value="TreeGrafter"/>
</dbReference>
<evidence type="ECO:0000256" key="9">
    <source>
        <dbReference type="ARBA" id="ARBA00023180"/>
    </source>
</evidence>
<proteinExistence type="inferred from homology"/>
<organism evidence="14 15">
    <name type="scientific">Crotalus adamanteus</name>
    <name type="common">Eastern diamondback rattlesnake</name>
    <dbReference type="NCBI Taxonomy" id="8729"/>
    <lineage>
        <taxon>Eukaryota</taxon>
        <taxon>Metazoa</taxon>
        <taxon>Chordata</taxon>
        <taxon>Craniata</taxon>
        <taxon>Vertebrata</taxon>
        <taxon>Euteleostomi</taxon>
        <taxon>Lepidosauria</taxon>
        <taxon>Squamata</taxon>
        <taxon>Bifurcata</taxon>
        <taxon>Unidentata</taxon>
        <taxon>Episquamata</taxon>
        <taxon>Toxicofera</taxon>
        <taxon>Serpentes</taxon>
        <taxon>Colubroidea</taxon>
        <taxon>Viperidae</taxon>
        <taxon>Crotalinae</taxon>
        <taxon>Crotalus</taxon>
    </lineage>
</organism>
<feature type="region of interest" description="Disordered" evidence="11">
    <location>
        <begin position="453"/>
        <end position="472"/>
    </location>
</feature>
<dbReference type="SUPFAM" id="SSF48726">
    <property type="entry name" value="Immunoglobulin"/>
    <property type="match status" value="1"/>
</dbReference>
<dbReference type="Proteomes" id="UP001474421">
    <property type="component" value="Unassembled WGS sequence"/>
</dbReference>
<evidence type="ECO:0000256" key="5">
    <source>
        <dbReference type="ARBA" id="ARBA00022859"/>
    </source>
</evidence>
<feature type="compositionally biased region" description="Low complexity" evidence="11">
    <location>
        <begin position="382"/>
        <end position="393"/>
    </location>
</feature>
<dbReference type="InterPro" id="IPR013783">
    <property type="entry name" value="Ig-like_fold"/>
</dbReference>
<evidence type="ECO:0000256" key="3">
    <source>
        <dbReference type="ARBA" id="ARBA00022692"/>
    </source>
</evidence>
<dbReference type="SMART" id="SM00407">
    <property type="entry name" value="IGc1"/>
    <property type="match status" value="1"/>
</dbReference>
<keyword evidence="2" id="KW-0490">MHC I</keyword>
<dbReference type="PRINTS" id="PR01638">
    <property type="entry name" value="MHCCLASSI"/>
</dbReference>
<evidence type="ECO:0000256" key="10">
    <source>
        <dbReference type="RuleBase" id="RU004439"/>
    </source>
</evidence>
<dbReference type="Gene3D" id="2.60.40.10">
    <property type="entry name" value="Immunoglobulins"/>
    <property type="match status" value="1"/>
</dbReference>
<accession>A0AAW1BSJ0</accession>
<keyword evidence="7 12" id="KW-0472">Membrane</keyword>
<gene>
    <name evidence="14" type="ORF">NXF25_004180</name>
</gene>
<dbReference type="CDD" id="cd12087">
    <property type="entry name" value="TM_EGFR-like"/>
    <property type="match status" value="1"/>
</dbReference>
<dbReference type="FunFam" id="2.60.40.10:FF:000204">
    <property type="entry name" value="Major histocompatibility complex, class I-related protein"/>
    <property type="match status" value="1"/>
</dbReference>
<reference evidence="14 15" key="1">
    <citation type="journal article" date="2024" name="Proc. Natl. Acad. Sci. U.S.A.">
        <title>The genetic regulatory architecture and epigenomic basis for age-related changes in rattlesnake venom.</title>
        <authorList>
            <person name="Hogan M.P."/>
            <person name="Holding M.L."/>
            <person name="Nystrom G.S."/>
            <person name="Colston T.J."/>
            <person name="Bartlett D.A."/>
            <person name="Mason A.J."/>
            <person name="Ellsworth S.A."/>
            <person name="Rautsaw R.M."/>
            <person name="Lawrence K.C."/>
            <person name="Strickland J.L."/>
            <person name="He B."/>
            <person name="Fraser P."/>
            <person name="Margres M.J."/>
            <person name="Gilbert D.M."/>
            <person name="Gibbs H.L."/>
            <person name="Parkinson C.L."/>
            <person name="Rokyta D.R."/>
        </authorList>
    </citation>
    <scope>NUCLEOTIDE SEQUENCE [LARGE SCALE GENOMIC DNA]</scope>
    <source>
        <strain evidence="14">DRR0105</strain>
    </source>
</reference>
<dbReference type="EMBL" id="JAOTOJ010000002">
    <property type="protein sequence ID" value="KAK9405406.1"/>
    <property type="molecule type" value="Genomic_DNA"/>
</dbReference>
<evidence type="ECO:0000313" key="14">
    <source>
        <dbReference type="EMBL" id="KAK9405406.1"/>
    </source>
</evidence>